<evidence type="ECO:0000313" key="3">
    <source>
        <dbReference type="Proteomes" id="UP001187682"/>
    </source>
</evidence>
<dbReference type="EMBL" id="ONZQ02000004">
    <property type="protein sequence ID" value="SPO00547.1"/>
    <property type="molecule type" value="Genomic_DNA"/>
</dbReference>
<feature type="compositionally biased region" description="Low complexity" evidence="1">
    <location>
        <begin position="211"/>
        <end position="225"/>
    </location>
</feature>
<feature type="region of interest" description="Disordered" evidence="1">
    <location>
        <begin position="43"/>
        <end position="75"/>
    </location>
</feature>
<evidence type="ECO:0000313" key="2">
    <source>
        <dbReference type="EMBL" id="SPO00547.1"/>
    </source>
</evidence>
<accession>A0AAE8MW36</accession>
<feature type="compositionally biased region" description="Pro residues" evidence="1">
    <location>
        <begin position="51"/>
        <end position="62"/>
    </location>
</feature>
<keyword evidence="3" id="KW-1185">Reference proteome</keyword>
<dbReference type="Proteomes" id="UP001187682">
    <property type="component" value="Unassembled WGS sequence"/>
</dbReference>
<comment type="caution">
    <text evidence="2">The sequence shown here is derived from an EMBL/GenBank/DDBJ whole genome shotgun (WGS) entry which is preliminary data.</text>
</comment>
<feature type="region of interest" description="Disordered" evidence="1">
    <location>
        <begin position="166"/>
        <end position="252"/>
    </location>
</feature>
<evidence type="ECO:0008006" key="4">
    <source>
        <dbReference type="Google" id="ProtNLM"/>
    </source>
</evidence>
<name>A0AAE8MW36_9PEZI</name>
<dbReference type="SUPFAM" id="SSF54768">
    <property type="entry name" value="dsRNA-binding domain-like"/>
    <property type="match status" value="1"/>
</dbReference>
<sequence>MNSTWTALRLWINEKETAELRSGGPAQLTAAQRHAINTLVPGAVPVAPGLEPSPPRAAPATPPRSSSGPDIDPEFERGDWVSRLTHYTQSRNRPPAEFSFVEHDVGPKMPKKWAGFCTLSYEDGSFPNSEYGFLKGEAPCFSNKKDAKQYASMCAMRYTQEVLSSPRQNFMARTPPTPSTPTPSALRLGGLARGNTGEYEDFDDSNGVRLAPQSDADASAGPSGSESDVLAAQRSAREKAGRESMDEPEPGKQITALCKALKLTPPRFVVTPHETLEYHYDVHPIFPEPFTEDVPKGLGVVNEILTKVAAKEAAERQVLDWLKEIESQRHSDYTAILPAGSVPH</sequence>
<gene>
    <name evidence="2" type="ORF">DNG_03295</name>
</gene>
<organism evidence="2 3">
    <name type="scientific">Cephalotrichum gorgonifer</name>
    <dbReference type="NCBI Taxonomy" id="2041049"/>
    <lineage>
        <taxon>Eukaryota</taxon>
        <taxon>Fungi</taxon>
        <taxon>Dikarya</taxon>
        <taxon>Ascomycota</taxon>
        <taxon>Pezizomycotina</taxon>
        <taxon>Sordariomycetes</taxon>
        <taxon>Hypocreomycetidae</taxon>
        <taxon>Microascales</taxon>
        <taxon>Microascaceae</taxon>
        <taxon>Cephalotrichum</taxon>
    </lineage>
</organism>
<dbReference type="CDD" id="cd00048">
    <property type="entry name" value="DSRM_SF"/>
    <property type="match status" value="1"/>
</dbReference>
<dbReference type="AlphaFoldDB" id="A0AAE8MW36"/>
<proteinExistence type="predicted"/>
<evidence type="ECO:0000256" key="1">
    <source>
        <dbReference type="SAM" id="MobiDB-lite"/>
    </source>
</evidence>
<reference evidence="2" key="1">
    <citation type="submission" date="2018-03" db="EMBL/GenBank/DDBJ databases">
        <authorList>
            <person name="Guldener U."/>
        </authorList>
    </citation>
    <scope>NUCLEOTIDE SEQUENCE</scope>
</reference>
<protein>
    <recommendedName>
        <fullName evidence="4">DRBM domain-containing protein</fullName>
    </recommendedName>
</protein>
<feature type="compositionally biased region" description="Basic and acidic residues" evidence="1">
    <location>
        <begin position="235"/>
        <end position="245"/>
    </location>
</feature>